<organism evidence="2 3">
    <name type="scientific">Paramagnetospirillum magneticum (strain ATCC 700264 / AMB-1)</name>
    <name type="common">Magnetospirillum magneticum</name>
    <dbReference type="NCBI Taxonomy" id="342108"/>
    <lineage>
        <taxon>Bacteria</taxon>
        <taxon>Pseudomonadati</taxon>
        <taxon>Pseudomonadota</taxon>
        <taxon>Alphaproteobacteria</taxon>
        <taxon>Rhodospirillales</taxon>
        <taxon>Magnetospirillaceae</taxon>
        <taxon>Paramagnetospirillum</taxon>
    </lineage>
</organism>
<evidence type="ECO:0000256" key="1">
    <source>
        <dbReference type="SAM" id="MobiDB-lite"/>
    </source>
</evidence>
<dbReference type="AlphaFoldDB" id="Q2W102"/>
<dbReference type="EMBL" id="AP007255">
    <property type="protein sequence ID" value="BAE52473.1"/>
    <property type="molecule type" value="Genomic_DNA"/>
</dbReference>
<dbReference type="RefSeq" id="WP_011386025.1">
    <property type="nucleotide sequence ID" value="NC_007626.1"/>
</dbReference>
<proteinExistence type="predicted"/>
<gene>
    <name evidence="2" type="ordered locus">amb3669</name>
</gene>
<protein>
    <submittedName>
        <fullName evidence="2">Uncharacterized protein</fullName>
    </submittedName>
</protein>
<feature type="compositionally biased region" description="Low complexity" evidence="1">
    <location>
        <begin position="10"/>
        <end position="19"/>
    </location>
</feature>
<dbReference type="KEGG" id="mag:amb3669"/>
<keyword evidence="3" id="KW-1185">Reference proteome</keyword>
<feature type="compositionally biased region" description="Polar residues" evidence="1">
    <location>
        <begin position="20"/>
        <end position="43"/>
    </location>
</feature>
<evidence type="ECO:0000313" key="2">
    <source>
        <dbReference type="EMBL" id="BAE52473.1"/>
    </source>
</evidence>
<dbReference type="Proteomes" id="UP000007058">
    <property type="component" value="Chromosome"/>
</dbReference>
<sequence length="231" mass="24832">MITNDKLSATSTTTDTQETAMNADQTNNSAPQPETENIVTSGNVIGDDIASSDDAGLDQRADLPAENADDAEGMSADEIEAALPGKQSYMDAASACEQAAHNAYLTDGRVASGEAEVWRLIYLTLTRVHAFYLAYYGTPDYDNYISSQGVNLAPGKDSKFGPLLKAVFGLGKMKAPTIKVSDALKGRMRTRLSKMNSALELAEERAKRDENGNIDVVVELLPIGWTEFGEV</sequence>
<evidence type="ECO:0000313" key="3">
    <source>
        <dbReference type="Proteomes" id="UP000007058"/>
    </source>
</evidence>
<feature type="region of interest" description="Disordered" evidence="1">
    <location>
        <begin position="1"/>
        <end position="56"/>
    </location>
</feature>
<name>Q2W102_PARM1</name>
<accession>Q2W102</accession>
<reference evidence="2 3" key="1">
    <citation type="journal article" date="2005" name="DNA Res.">
        <title>Complete genome sequence of the facultative anaerobic magnetotactic bacterium Magnetospirillum sp. strain AMB-1.</title>
        <authorList>
            <person name="Matsunaga T."/>
            <person name="Okamura Y."/>
            <person name="Fukuda Y."/>
            <person name="Wahyudi A.T."/>
            <person name="Murase Y."/>
            <person name="Takeyama H."/>
        </authorList>
    </citation>
    <scope>NUCLEOTIDE SEQUENCE [LARGE SCALE GENOMIC DNA]</scope>
    <source>
        <strain evidence="3">ATCC 700264 / AMB-1</strain>
    </source>
</reference>
<dbReference type="HOGENOM" id="CLU_1198606_0_0_5"/>